<sequence>MKTILLASTLVLSSQAIAHTDTHFSVNTDECAVDFKNDVQITPDQVYIKNGNGQPVMIDAQGYLYIADQPVNLSQDERLAMQTYADTLRAELPKVASIALQGVELAGVAIGEVASAFNLHSFDTLTGLIDELHSEIEGAFYQQGTFVMGEQTFNEFGEQFEHQFEEKIEQAIEGAMMESIGSLLVAIGSEMVNSGGDMDSFEQRMESLGSELEQRVEGQAKALEQQANALCGRFETIAVQEAQLSAMIPQLEGYQLFNYR</sequence>
<dbReference type="Proteomes" id="UP000033452">
    <property type="component" value="Unassembled WGS sequence"/>
</dbReference>
<feature type="chain" id="PRO_5002475894" description="DUF2884 domain-containing protein" evidence="1">
    <location>
        <begin position="19"/>
        <end position="260"/>
    </location>
</feature>
<dbReference type="InterPro" id="IPR021307">
    <property type="entry name" value="DUF2884"/>
</dbReference>
<feature type="signal peptide" evidence="1">
    <location>
        <begin position="1"/>
        <end position="18"/>
    </location>
</feature>
<name>A0A0F4QLH0_9GAMM</name>
<reference evidence="2 3" key="1">
    <citation type="journal article" date="2015" name="BMC Genomics">
        <title>Genome mining reveals unlocked bioactive potential of marine Gram-negative bacteria.</title>
        <authorList>
            <person name="Machado H."/>
            <person name="Sonnenschein E.C."/>
            <person name="Melchiorsen J."/>
            <person name="Gram L."/>
        </authorList>
    </citation>
    <scope>NUCLEOTIDE SEQUENCE [LARGE SCALE GENOMIC DNA]</scope>
    <source>
        <strain evidence="2 3">S2471</strain>
    </source>
</reference>
<accession>A0A0F4QLH0</accession>
<dbReference type="Pfam" id="PF11101">
    <property type="entry name" value="DUF2884"/>
    <property type="match status" value="1"/>
</dbReference>
<dbReference type="PATRIC" id="fig|43658.5.peg.3281"/>
<evidence type="ECO:0008006" key="4">
    <source>
        <dbReference type="Google" id="ProtNLM"/>
    </source>
</evidence>
<evidence type="ECO:0000256" key="1">
    <source>
        <dbReference type="SAM" id="SignalP"/>
    </source>
</evidence>
<evidence type="ECO:0000313" key="3">
    <source>
        <dbReference type="Proteomes" id="UP000033452"/>
    </source>
</evidence>
<dbReference type="AlphaFoldDB" id="A0A0F4QLH0"/>
<comment type="caution">
    <text evidence="2">The sequence shown here is derived from an EMBL/GenBank/DDBJ whole genome shotgun (WGS) entry which is preliminary data.</text>
</comment>
<keyword evidence="3" id="KW-1185">Reference proteome</keyword>
<gene>
    <name evidence="2" type="ORF">TW77_15515</name>
</gene>
<protein>
    <recommendedName>
        <fullName evidence="4">DUF2884 domain-containing protein</fullName>
    </recommendedName>
</protein>
<dbReference type="RefSeq" id="WP_046005891.1">
    <property type="nucleotide sequence ID" value="NZ_JXYA01000037.1"/>
</dbReference>
<evidence type="ECO:0000313" key="2">
    <source>
        <dbReference type="EMBL" id="KJZ07497.1"/>
    </source>
</evidence>
<dbReference type="OrthoDB" id="6397557at2"/>
<keyword evidence="1" id="KW-0732">Signal</keyword>
<dbReference type="EMBL" id="JXYA01000037">
    <property type="protein sequence ID" value="KJZ07497.1"/>
    <property type="molecule type" value="Genomic_DNA"/>
</dbReference>
<proteinExistence type="predicted"/>
<organism evidence="2 3">
    <name type="scientific">Pseudoalteromonas rubra</name>
    <dbReference type="NCBI Taxonomy" id="43658"/>
    <lineage>
        <taxon>Bacteria</taxon>
        <taxon>Pseudomonadati</taxon>
        <taxon>Pseudomonadota</taxon>
        <taxon>Gammaproteobacteria</taxon>
        <taxon>Alteromonadales</taxon>
        <taxon>Pseudoalteromonadaceae</taxon>
        <taxon>Pseudoalteromonas</taxon>
    </lineage>
</organism>